<sequence length="164" mass="19056">MNRHFLEFWGKFLLDAAKSQKLLEDITALFQRGLREVPNYARLFKACYGLNEVAEDTPDFLSLWQKAEEDFRKSFQEYLNLLGVVSREEYDALARENEALKDKLAQQEETIQHLRLLVEEKGLGLEAATLEFQQLLKRQGEQFQKFLQGLGQAAQSEENNPDQT</sequence>
<accession>A0A7V4G9U4</accession>
<name>A0A7V4G9U4_9BACT</name>
<evidence type="ECO:0000256" key="1">
    <source>
        <dbReference type="SAM" id="Coils"/>
    </source>
</evidence>
<organism evidence="2">
    <name type="scientific">Desulfobacca acetoxidans</name>
    <dbReference type="NCBI Taxonomy" id="60893"/>
    <lineage>
        <taxon>Bacteria</taxon>
        <taxon>Pseudomonadati</taxon>
        <taxon>Thermodesulfobacteriota</taxon>
        <taxon>Desulfobaccia</taxon>
        <taxon>Desulfobaccales</taxon>
        <taxon>Desulfobaccaceae</taxon>
        <taxon>Desulfobacca</taxon>
    </lineage>
</organism>
<protein>
    <submittedName>
        <fullName evidence="2">Uncharacterized protein</fullName>
    </submittedName>
</protein>
<feature type="coiled-coil region" evidence="1">
    <location>
        <begin position="90"/>
        <end position="117"/>
    </location>
</feature>
<dbReference type="AlphaFoldDB" id="A0A7V4G9U4"/>
<reference evidence="2" key="1">
    <citation type="journal article" date="2020" name="mSystems">
        <title>Genome- and Community-Level Interaction Insights into Carbon Utilization and Element Cycling Functions of Hydrothermarchaeota in Hydrothermal Sediment.</title>
        <authorList>
            <person name="Zhou Z."/>
            <person name="Liu Y."/>
            <person name="Xu W."/>
            <person name="Pan J."/>
            <person name="Luo Z.H."/>
            <person name="Li M."/>
        </authorList>
    </citation>
    <scope>NUCLEOTIDE SEQUENCE [LARGE SCALE GENOMIC DNA]</scope>
    <source>
        <strain evidence="2">SpSt-548</strain>
    </source>
</reference>
<evidence type="ECO:0000313" key="2">
    <source>
        <dbReference type="EMBL" id="HGS06025.1"/>
    </source>
</evidence>
<dbReference type="EMBL" id="DSXI01000587">
    <property type="protein sequence ID" value="HGS06025.1"/>
    <property type="molecule type" value="Genomic_DNA"/>
</dbReference>
<proteinExistence type="predicted"/>
<keyword evidence="1" id="KW-0175">Coiled coil</keyword>
<comment type="caution">
    <text evidence="2">The sequence shown here is derived from an EMBL/GenBank/DDBJ whole genome shotgun (WGS) entry which is preliminary data.</text>
</comment>
<gene>
    <name evidence="2" type="ORF">ENT08_09910</name>
</gene>